<organism evidence="1 2">
    <name type="scientific">Halalkalibacter krulwichiae</name>
    <dbReference type="NCBI Taxonomy" id="199441"/>
    <lineage>
        <taxon>Bacteria</taxon>
        <taxon>Bacillati</taxon>
        <taxon>Bacillota</taxon>
        <taxon>Bacilli</taxon>
        <taxon>Bacillales</taxon>
        <taxon>Bacillaceae</taxon>
        <taxon>Halalkalibacter</taxon>
    </lineage>
</organism>
<reference evidence="1 2" key="1">
    <citation type="submission" date="2017-04" db="EMBL/GenBank/DDBJ databases">
        <title>Bacillus krulwichiae AM31D Genome sequencing and assembly.</title>
        <authorList>
            <person name="Krulwich T.A."/>
            <person name="Anastor L."/>
            <person name="Ehrlich R."/>
            <person name="Ehrlich G.D."/>
            <person name="Janto B."/>
        </authorList>
    </citation>
    <scope>NUCLEOTIDE SEQUENCE [LARGE SCALE GENOMIC DNA]</scope>
    <source>
        <strain evidence="1 2">AM31D</strain>
    </source>
</reference>
<sequence>MQALYDQIQVYLNMEEEISFKEFSEYYRKVLAELGEVHESLDEEGVWKSLFIVENVMSNAEGRAKEKRGSESKKYAKMAQRLELWAKNLASRLGQAGYTEEDISERFNKMLEEGPSTTKAK</sequence>
<name>A0A1X9MFR4_9BACI</name>
<dbReference type="AlphaFoldDB" id="A0A1X9MFR4"/>
<evidence type="ECO:0000313" key="2">
    <source>
        <dbReference type="Proteomes" id="UP000193006"/>
    </source>
</evidence>
<gene>
    <name evidence="1" type="ORF">BkAM31D_16760</name>
</gene>
<keyword evidence="2" id="KW-1185">Reference proteome</keyword>
<evidence type="ECO:0000313" key="1">
    <source>
        <dbReference type="EMBL" id="ARK31370.1"/>
    </source>
</evidence>
<proteinExistence type="predicted"/>
<dbReference type="RefSeq" id="WP_066159175.1">
    <property type="nucleotide sequence ID" value="NZ_CP020814.1"/>
</dbReference>
<dbReference type="Proteomes" id="UP000193006">
    <property type="component" value="Chromosome"/>
</dbReference>
<dbReference type="STRING" id="199441.BkAM31D_16760"/>
<accession>A0A1X9MFR4</accession>
<protein>
    <submittedName>
        <fullName evidence="1">Uncharacterized protein</fullName>
    </submittedName>
</protein>
<dbReference type="KEGG" id="bkw:BkAM31D_16760"/>
<dbReference type="EMBL" id="CP020814">
    <property type="protein sequence ID" value="ARK31370.1"/>
    <property type="molecule type" value="Genomic_DNA"/>
</dbReference>